<evidence type="ECO:0000313" key="3">
    <source>
        <dbReference type="EMBL" id="CAK7265492.1"/>
    </source>
</evidence>
<reference evidence="3 4" key="1">
    <citation type="submission" date="2024-01" db="EMBL/GenBank/DDBJ databases">
        <authorList>
            <person name="Allen C."/>
            <person name="Tagirdzhanova G."/>
        </authorList>
    </citation>
    <scope>NUCLEOTIDE SEQUENCE [LARGE SCALE GENOMIC DNA]</scope>
    <source>
        <strain evidence="3 4">CBS 119000</strain>
    </source>
</reference>
<feature type="transmembrane region" description="Helical" evidence="2">
    <location>
        <begin position="139"/>
        <end position="159"/>
    </location>
</feature>
<evidence type="ECO:0000256" key="2">
    <source>
        <dbReference type="SAM" id="Phobius"/>
    </source>
</evidence>
<feature type="transmembrane region" description="Helical" evidence="2">
    <location>
        <begin position="98"/>
        <end position="118"/>
    </location>
</feature>
<proteinExistence type="predicted"/>
<sequence>MARTWPWQRVAQSARHSLRTFRHSPLAEISGALGDLGTLLPLMAALALQGSVSLSSTLVFSGLFNVVTGIWFGLPLPVQPMKAIAAAAIAENASLRDTVAAGALVSSAVLLLAVTGLLRRLADIVPLPVVKGIQLGAGLSLVISAGSSSLLGGLSWIHHPSVLDNRLWALAAFVGLVLTQRMAPADTASPARTALFLPYALVVFLVGLVVAIVASTLPHLGAVDRHLPHFAVWHPHIRLPHWLDSHAWAMAIAQLPLTTLNSVVAVSALAEELFAPSLLSPLALSSSFTPTTSVTAFGCSVGAMNLVGCWFGAMPVCHGAGGLAVQYRFGARSGASVILLGTAKLLLGLFLGETLLDLLRAFPRSLLGVLVLASGLELASAGASLNTHPQGGQGGQEDGSSRDGSITQDGSFTSRQKRERWTVMLMTAGCLLAFKNDAVGFLAGLVCHGAYRLADKLEARNSSLRNRLRRPGHGEHTALLS</sequence>
<evidence type="ECO:0000313" key="4">
    <source>
        <dbReference type="Proteomes" id="UP001642502"/>
    </source>
</evidence>
<keyword evidence="2" id="KW-0812">Transmembrane</keyword>
<feature type="transmembrane region" description="Helical" evidence="2">
    <location>
        <begin position="165"/>
        <end position="183"/>
    </location>
</feature>
<keyword evidence="2" id="KW-0472">Membrane</keyword>
<feature type="transmembrane region" description="Helical" evidence="2">
    <location>
        <begin position="333"/>
        <end position="356"/>
    </location>
</feature>
<evidence type="ECO:0000256" key="1">
    <source>
        <dbReference type="SAM" id="MobiDB-lite"/>
    </source>
</evidence>
<dbReference type="PANTHER" id="PTHR31970">
    <property type="match status" value="1"/>
</dbReference>
<name>A0ABP0DBJ3_9PEZI</name>
<protein>
    <recommendedName>
        <fullName evidence="5">Sulfate transporter</fullName>
    </recommendedName>
</protein>
<keyword evidence="2" id="KW-1133">Transmembrane helix</keyword>
<feature type="transmembrane region" description="Helical" evidence="2">
    <location>
        <begin position="58"/>
        <end position="78"/>
    </location>
</feature>
<organism evidence="3 4">
    <name type="scientific">Sporothrix epigloea</name>
    <dbReference type="NCBI Taxonomy" id="1892477"/>
    <lineage>
        <taxon>Eukaryota</taxon>
        <taxon>Fungi</taxon>
        <taxon>Dikarya</taxon>
        <taxon>Ascomycota</taxon>
        <taxon>Pezizomycotina</taxon>
        <taxon>Sordariomycetes</taxon>
        <taxon>Sordariomycetidae</taxon>
        <taxon>Ophiostomatales</taxon>
        <taxon>Ophiostomataceae</taxon>
        <taxon>Sporothrix</taxon>
    </lineage>
</organism>
<dbReference type="EMBL" id="CAWUON010000012">
    <property type="protein sequence ID" value="CAK7265492.1"/>
    <property type="molecule type" value="Genomic_DNA"/>
</dbReference>
<accession>A0ABP0DBJ3</accession>
<feature type="transmembrane region" description="Helical" evidence="2">
    <location>
        <begin position="195"/>
        <end position="217"/>
    </location>
</feature>
<comment type="caution">
    <text evidence="3">The sequence shown here is derived from an EMBL/GenBank/DDBJ whole genome shotgun (WGS) entry which is preliminary data.</text>
</comment>
<dbReference type="InterPro" id="IPR031563">
    <property type="entry name" value="MOT1/MOT2"/>
</dbReference>
<dbReference type="Pfam" id="PF16983">
    <property type="entry name" value="MFS_MOT1"/>
    <property type="match status" value="2"/>
</dbReference>
<keyword evidence="4" id="KW-1185">Reference proteome</keyword>
<feature type="transmembrane region" description="Helical" evidence="2">
    <location>
        <begin position="291"/>
        <end position="313"/>
    </location>
</feature>
<evidence type="ECO:0008006" key="5">
    <source>
        <dbReference type="Google" id="ProtNLM"/>
    </source>
</evidence>
<dbReference type="Proteomes" id="UP001642502">
    <property type="component" value="Unassembled WGS sequence"/>
</dbReference>
<feature type="region of interest" description="Disordered" evidence="1">
    <location>
        <begin position="385"/>
        <end position="414"/>
    </location>
</feature>
<dbReference type="PANTHER" id="PTHR31970:SF9">
    <property type="entry name" value="MOLYBDATE TRANSPORTER 2"/>
    <property type="match status" value="1"/>
</dbReference>
<gene>
    <name evidence="3" type="ORF">SEPCBS119000_001539</name>
</gene>